<name>A0A423PXL8_9GAMM</name>
<sequence>MKSYELLVFDWDGTLMDSAGEIVGSMQQAIQDTGLPERTPAQMRELIGLGLNDVLARLFPELDTRKVRARLDDYRRRYGMQRSRAVLFPSVIATLDVLRDRDFTLAVATGKSRRGLDDALASSGTRHLFQTTRCADESVPKPAPDMLEDILLRTATLPERALMIGDTEYDVSMARAAGVDSVGVGWGVHDAERLARAGALEVLDSVEALPAWLDRRAAGKARQD</sequence>
<dbReference type="GO" id="GO:0008967">
    <property type="term" value="F:phosphoglycolate phosphatase activity"/>
    <property type="evidence" value="ECO:0007669"/>
    <property type="project" value="TreeGrafter"/>
</dbReference>
<keyword evidence="1" id="KW-0378">Hydrolase</keyword>
<dbReference type="Gene3D" id="3.40.50.1000">
    <property type="entry name" value="HAD superfamily/HAD-like"/>
    <property type="match status" value="1"/>
</dbReference>
<dbReference type="Proteomes" id="UP000283993">
    <property type="component" value="Unassembled WGS sequence"/>
</dbReference>
<evidence type="ECO:0000313" key="1">
    <source>
        <dbReference type="EMBL" id="ROO30369.1"/>
    </source>
</evidence>
<dbReference type="InterPro" id="IPR050155">
    <property type="entry name" value="HAD-like_hydrolase_sf"/>
</dbReference>
<evidence type="ECO:0000313" key="2">
    <source>
        <dbReference type="Proteomes" id="UP000283993"/>
    </source>
</evidence>
<dbReference type="PANTHER" id="PTHR43434">
    <property type="entry name" value="PHOSPHOGLYCOLATE PHOSPHATASE"/>
    <property type="match status" value="1"/>
</dbReference>
<dbReference type="SFLD" id="SFLDG01129">
    <property type="entry name" value="C1.5:_HAD__Beta-PGM__Phosphata"/>
    <property type="match status" value="1"/>
</dbReference>
<dbReference type="PANTHER" id="PTHR43434:SF24">
    <property type="entry name" value="HYDROLASE-RELATED"/>
    <property type="match status" value="1"/>
</dbReference>
<dbReference type="GO" id="GO:0005829">
    <property type="term" value="C:cytosol"/>
    <property type="evidence" value="ECO:0007669"/>
    <property type="project" value="TreeGrafter"/>
</dbReference>
<dbReference type="NCBIfam" id="TIGR01549">
    <property type="entry name" value="HAD-SF-IA-v1"/>
    <property type="match status" value="1"/>
</dbReference>
<gene>
    <name evidence="1" type="ORF">SAOR_00535</name>
</gene>
<dbReference type="InterPro" id="IPR036412">
    <property type="entry name" value="HAD-like_sf"/>
</dbReference>
<dbReference type="Pfam" id="PF13419">
    <property type="entry name" value="HAD_2"/>
    <property type="match status" value="1"/>
</dbReference>
<dbReference type="InterPro" id="IPR041492">
    <property type="entry name" value="HAD_2"/>
</dbReference>
<dbReference type="GO" id="GO:0006281">
    <property type="term" value="P:DNA repair"/>
    <property type="evidence" value="ECO:0007669"/>
    <property type="project" value="TreeGrafter"/>
</dbReference>
<dbReference type="InterPro" id="IPR006439">
    <property type="entry name" value="HAD-SF_hydro_IA"/>
</dbReference>
<dbReference type="InterPro" id="IPR023214">
    <property type="entry name" value="HAD_sf"/>
</dbReference>
<dbReference type="RefSeq" id="WP_123629751.1">
    <property type="nucleotide sequence ID" value="NZ_AYKH01000001.1"/>
</dbReference>
<dbReference type="Gene3D" id="1.10.150.240">
    <property type="entry name" value="Putative phosphatase, domain 2"/>
    <property type="match status" value="1"/>
</dbReference>
<dbReference type="InterPro" id="IPR023198">
    <property type="entry name" value="PGP-like_dom2"/>
</dbReference>
<dbReference type="SFLD" id="SFLDS00003">
    <property type="entry name" value="Haloacid_Dehalogenase"/>
    <property type="match status" value="1"/>
</dbReference>
<proteinExistence type="predicted"/>
<reference evidence="1 2" key="1">
    <citation type="submission" date="2013-10" db="EMBL/GenBank/DDBJ databases">
        <title>Salinisphaera orenii MK-B5 Genome Sequencing.</title>
        <authorList>
            <person name="Lai Q."/>
            <person name="Li C."/>
            <person name="Shao Z."/>
        </authorList>
    </citation>
    <scope>NUCLEOTIDE SEQUENCE [LARGE SCALE GENOMIC DNA]</scope>
    <source>
        <strain evidence="1 2">MK-B5</strain>
    </source>
</reference>
<protein>
    <submittedName>
        <fullName evidence="1">HAD family hydrolase</fullName>
    </submittedName>
</protein>
<keyword evidence="2" id="KW-1185">Reference proteome</keyword>
<dbReference type="AlphaFoldDB" id="A0A423PXL8"/>
<comment type="caution">
    <text evidence="1">The sequence shown here is derived from an EMBL/GenBank/DDBJ whole genome shotgun (WGS) entry which is preliminary data.</text>
</comment>
<organism evidence="1 2">
    <name type="scientific">Salinisphaera orenii MK-B5</name>
    <dbReference type="NCBI Taxonomy" id="856730"/>
    <lineage>
        <taxon>Bacteria</taxon>
        <taxon>Pseudomonadati</taxon>
        <taxon>Pseudomonadota</taxon>
        <taxon>Gammaproteobacteria</taxon>
        <taxon>Salinisphaerales</taxon>
        <taxon>Salinisphaeraceae</taxon>
        <taxon>Salinisphaera</taxon>
    </lineage>
</organism>
<accession>A0A423PXL8</accession>
<dbReference type="EMBL" id="AYKH01000001">
    <property type="protein sequence ID" value="ROO30369.1"/>
    <property type="molecule type" value="Genomic_DNA"/>
</dbReference>
<dbReference type="SUPFAM" id="SSF56784">
    <property type="entry name" value="HAD-like"/>
    <property type="match status" value="1"/>
</dbReference>
<dbReference type="SFLD" id="SFLDG01135">
    <property type="entry name" value="C1.5.6:_HAD__Beta-PGM__Phospha"/>
    <property type="match status" value="1"/>
</dbReference>